<dbReference type="GO" id="GO:0016491">
    <property type="term" value="F:oxidoreductase activity"/>
    <property type="evidence" value="ECO:0007669"/>
    <property type="project" value="UniProtKB-UniRule"/>
</dbReference>
<gene>
    <name evidence="7" type="ORF">SAMN05444401_0997</name>
</gene>
<keyword evidence="5" id="KW-0521">NADP</keyword>
<dbReference type="Pfam" id="PF00881">
    <property type="entry name" value="Nitroreductase"/>
    <property type="match status" value="1"/>
</dbReference>
<sequence>MNKVIETMKNHRSIRNYKNKEISEDIINELINVAQAAPSSINGQQTSVIVVRDKNKKAKLAEMAGGQTWIAEAPVFFVFIADYYKAKLASEKVNKPLVITDSIESTMVASVDAGLSMQNVITAAESLGLGIVPIGGVRRSPDEVIELLQLPEYTYPIVGLALGYPADNSKIKPRMPKEAYRHDEVYNKEKLPKIISKYDEDMKAYLKEIGREKEVDWSNQTMNIYQYVYYPKVYPTLKSQGFKNEK</sequence>
<proteinExistence type="inferred from homology"/>
<protein>
    <submittedName>
        <fullName evidence="7">FMN reductase [NAD(P)H]</fullName>
    </submittedName>
</protein>
<dbReference type="PANTHER" id="PTHR43425">
    <property type="entry name" value="OXYGEN-INSENSITIVE NADPH NITROREDUCTASE"/>
    <property type="match status" value="1"/>
</dbReference>
<dbReference type="STRING" id="1121298.SAMN05444401_0997"/>
<evidence type="ECO:0000256" key="1">
    <source>
        <dbReference type="ARBA" id="ARBA00008366"/>
    </source>
</evidence>
<keyword evidence="3 5" id="KW-0288">FMN</keyword>
<keyword evidence="4 5" id="KW-0560">Oxidoreductase</keyword>
<accession>A0A1M6C524</accession>
<dbReference type="InterPro" id="IPR000415">
    <property type="entry name" value="Nitroreductase-like"/>
</dbReference>
<feature type="domain" description="Nitroreductase" evidence="6">
    <location>
        <begin position="9"/>
        <end position="164"/>
    </location>
</feature>
<dbReference type="SUPFAM" id="SSF55469">
    <property type="entry name" value="FMN-dependent nitroreductase-like"/>
    <property type="match status" value="1"/>
</dbReference>
<dbReference type="EMBL" id="FQZO01000001">
    <property type="protein sequence ID" value="SHI55901.1"/>
    <property type="molecule type" value="Genomic_DNA"/>
</dbReference>
<dbReference type="InterPro" id="IPR016446">
    <property type="entry name" value="Flavin_OxRdtase_Frp"/>
</dbReference>
<evidence type="ECO:0000256" key="2">
    <source>
        <dbReference type="ARBA" id="ARBA00022630"/>
    </source>
</evidence>
<keyword evidence="2 5" id="KW-0285">Flavoprotein</keyword>
<evidence type="ECO:0000313" key="7">
    <source>
        <dbReference type="EMBL" id="SHI55901.1"/>
    </source>
</evidence>
<evidence type="ECO:0000259" key="6">
    <source>
        <dbReference type="Pfam" id="PF00881"/>
    </source>
</evidence>
<dbReference type="AlphaFoldDB" id="A0A1M6C524"/>
<comment type="similarity">
    <text evidence="1 5">Belongs to the flavin oxidoreductase frp family.</text>
</comment>
<dbReference type="PIRSF" id="PIRSF005426">
    <property type="entry name" value="Frp"/>
    <property type="match status" value="1"/>
</dbReference>
<dbReference type="Gene3D" id="3.40.109.10">
    <property type="entry name" value="NADH Oxidase"/>
    <property type="match status" value="1"/>
</dbReference>
<dbReference type="CDD" id="cd02146">
    <property type="entry name" value="NfsA-like"/>
    <property type="match status" value="1"/>
</dbReference>
<evidence type="ECO:0000256" key="3">
    <source>
        <dbReference type="ARBA" id="ARBA00022643"/>
    </source>
</evidence>
<dbReference type="Proteomes" id="UP000184080">
    <property type="component" value="Unassembled WGS sequence"/>
</dbReference>
<dbReference type="PANTHER" id="PTHR43425:SF2">
    <property type="entry name" value="OXYGEN-INSENSITIVE NADPH NITROREDUCTASE"/>
    <property type="match status" value="1"/>
</dbReference>
<evidence type="ECO:0000256" key="5">
    <source>
        <dbReference type="PIRNR" id="PIRNR005426"/>
    </source>
</evidence>
<evidence type="ECO:0000313" key="8">
    <source>
        <dbReference type="Proteomes" id="UP000184080"/>
    </source>
</evidence>
<dbReference type="RefSeq" id="WP_073004195.1">
    <property type="nucleotide sequence ID" value="NZ_FQZO01000001.1"/>
</dbReference>
<dbReference type="InterPro" id="IPR029479">
    <property type="entry name" value="Nitroreductase"/>
</dbReference>
<keyword evidence="8" id="KW-1185">Reference proteome</keyword>
<name>A0A1M6C524_9CLOT</name>
<evidence type="ECO:0000256" key="4">
    <source>
        <dbReference type="ARBA" id="ARBA00023002"/>
    </source>
</evidence>
<organism evidence="7 8">
    <name type="scientific">Clostridium amylolyticum</name>
    <dbReference type="NCBI Taxonomy" id="1121298"/>
    <lineage>
        <taxon>Bacteria</taxon>
        <taxon>Bacillati</taxon>
        <taxon>Bacillota</taxon>
        <taxon>Clostridia</taxon>
        <taxon>Eubacteriales</taxon>
        <taxon>Clostridiaceae</taxon>
        <taxon>Clostridium</taxon>
    </lineage>
</organism>
<reference evidence="7 8" key="1">
    <citation type="submission" date="2016-11" db="EMBL/GenBank/DDBJ databases">
        <authorList>
            <person name="Jaros S."/>
            <person name="Januszkiewicz K."/>
            <person name="Wedrychowicz H."/>
        </authorList>
    </citation>
    <scope>NUCLEOTIDE SEQUENCE [LARGE SCALE GENOMIC DNA]</scope>
    <source>
        <strain evidence="7 8">DSM 21864</strain>
    </source>
</reference>
<dbReference type="OrthoDB" id="9775805at2"/>